<protein>
    <recommendedName>
        <fullName evidence="1">DUF7918 domain-containing protein</fullName>
    </recommendedName>
</protein>
<sequence length="71" mass="8199">METAENAIGPVHERSKKAGVHCVSFGRERRVGGTSHGVSCTYRDTLDQPYCKFVFRYRSRDMLLGEFRVRF</sequence>
<reference evidence="2 3" key="1">
    <citation type="submission" date="2021-08" db="EMBL/GenBank/DDBJ databases">
        <title>Draft Genome Sequence of Phanerochaete sordida strain YK-624.</title>
        <authorList>
            <person name="Mori T."/>
            <person name="Dohra H."/>
            <person name="Suzuki T."/>
            <person name="Kawagishi H."/>
            <person name="Hirai H."/>
        </authorList>
    </citation>
    <scope>NUCLEOTIDE SEQUENCE [LARGE SCALE GENOMIC DNA]</scope>
    <source>
        <strain evidence="2 3">YK-624</strain>
    </source>
</reference>
<comment type="caution">
    <text evidence="2">The sequence shown here is derived from an EMBL/GenBank/DDBJ whole genome shotgun (WGS) entry which is preliminary data.</text>
</comment>
<accession>A0A9P3GH65</accession>
<dbReference type="AlphaFoldDB" id="A0A9P3GH65"/>
<dbReference type="InterPro" id="IPR057678">
    <property type="entry name" value="DUF7918"/>
</dbReference>
<dbReference type="EMBL" id="BPQB01000043">
    <property type="protein sequence ID" value="GJE94866.1"/>
    <property type="molecule type" value="Genomic_DNA"/>
</dbReference>
<feature type="domain" description="DUF7918" evidence="1">
    <location>
        <begin position="4"/>
        <end position="63"/>
    </location>
</feature>
<dbReference type="Pfam" id="PF25534">
    <property type="entry name" value="DUF7918"/>
    <property type="match status" value="1"/>
</dbReference>
<evidence type="ECO:0000313" key="2">
    <source>
        <dbReference type="EMBL" id="GJE94866.1"/>
    </source>
</evidence>
<dbReference type="OrthoDB" id="3237202at2759"/>
<keyword evidence="3" id="KW-1185">Reference proteome</keyword>
<evidence type="ECO:0000259" key="1">
    <source>
        <dbReference type="Pfam" id="PF25534"/>
    </source>
</evidence>
<dbReference type="Proteomes" id="UP000703269">
    <property type="component" value="Unassembled WGS sequence"/>
</dbReference>
<gene>
    <name evidence="2" type="ORF">PsYK624_110420</name>
</gene>
<evidence type="ECO:0000313" key="3">
    <source>
        <dbReference type="Proteomes" id="UP000703269"/>
    </source>
</evidence>
<proteinExistence type="predicted"/>
<organism evidence="2 3">
    <name type="scientific">Phanerochaete sordida</name>
    <dbReference type="NCBI Taxonomy" id="48140"/>
    <lineage>
        <taxon>Eukaryota</taxon>
        <taxon>Fungi</taxon>
        <taxon>Dikarya</taxon>
        <taxon>Basidiomycota</taxon>
        <taxon>Agaricomycotina</taxon>
        <taxon>Agaricomycetes</taxon>
        <taxon>Polyporales</taxon>
        <taxon>Phanerochaetaceae</taxon>
        <taxon>Phanerochaete</taxon>
    </lineage>
</organism>
<name>A0A9P3GH65_9APHY</name>